<organism evidence="2 3">
    <name type="scientific">Dioszegia hungarica</name>
    <dbReference type="NCBI Taxonomy" id="4972"/>
    <lineage>
        <taxon>Eukaryota</taxon>
        <taxon>Fungi</taxon>
        <taxon>Dikarya</taxon>
        <taxon>Basidiomycota</taxon>
        <taxon>Agaricomycotina</taxon>
        <taxon>Tremellomycetes</taxon>
        <taxon>Tremellales</taxon>
        <taxon>Bulleribasidiaceae</taxon>
        <taxon>Dioszegia</taxon>
    </lineage>
</organism>
<dbReference type="GeneID" id="77724853"/>
<dbReference type="EMBL" id="JAKWFO010000006">
    <property type="protein sequence ID" value="KAI9634917.1"/>
    <property type="molecule type" value="Genomic_DNA"/>
</dbReference>
<name>A0AA38LRV7_9TREE</name>
<feature type="compositionally biased region" description="Polar residues" evidence="1">
    <location>
        <begin position="409"/>
        <end position="430"/>
    </location>
</feature>
<sequence>MSTAILLPNSSLQNMIPASPDPTPLRMLAFSVAEAALSSDPNSPMFISEHKEAFSAGWKEWNGGVKTVAQRRGKVWDVVEKAKERKERSNFIENAAPSPPIASPSAYNFTLPATSHLAANIARQQSTTVCKPTTPFTKRQSVHYETQSAEPSPTRSTFSGLDQKRPPPEFVPRLSAVQFVQEAQKVSVDVAAVRERRRSSIEPLSTAALAQHTAETATVPPARPVRRSRLPSLQQIQAKVSGTGRLRRSGSDGALPAIRPTSPRTQSIDSVDSVEILQTPTDEIPNPLLNRRLALQRIMQKRPATPPSPVGNEPRLSSFLRERTNGRLASVSKGDESRTTPDKLSKPVLKVTPPSLENRPAVPPLHLGRATQVSPTKGTFAFQSGFSTPTESRFANPFSHLSTPPPRTGASSPVSPTASIRSLRSGSSGMAGSPTLPPIITCTPAPGADHESDSGSEASEEILVWHPETEELERAEREMMGMAMRDKLSRRRSSGLV</sequence>
<feature type="region of interest" description="Disordered" evidence="1">
    <location>
        <begin position="402"/>
        <end position="433"/>
    </location>
</feature>
<gene>
    <name evidence="2" type="ORF">MKK02DRAFT_16558</name>
</gene>
<dbReference type="AlphaFoldDB" id="A0AA38LRV7"/>
<proteinExistence type="predicted"/>
<feature type="compositionally biased region" description="Polar residues" evidence="1">
    <location>
        <begin position="231"/>
        <end position="240"/>
    </location>
</feature>
<reference evidence="2" key="1">
    <citation type="journal article" date="2022" name="G3 (Bethesda)">
        <title>High quality genome of the basidiomycete yeast Dioszegia hungarica PDD-24b-2 isolated from cloud water.</title>
        <authorList>
            <person name="Jarrige D."/>
            <person name="Haridas S."/>
            <person name="Bleykasten-Grosshans C."/>
            <person name="Joly M."/>
            <person name="Nadalig T."/>
            <person name="Sancelme M."/>
            <person name="Vuilleumier S."/>
            <person name="Grigoriev I.V."/>
            <person name="Amato P."/>
            <person name="Bringel F."/>
        </authorList>
    </citation>
    <scope>NUCLEOTIDE SEQUENCE</scope>
    <source>
        <strain evidence="2">PDD-24b-2</strain>
    </source>
</reference>
<evidence type="ECO:0000313" key="3">
    <source>
        <dbReference type="Proteomes" id="UP001164286"/>
    </source>
</evidence>
<dbReference type="Proteomes" id="UP001164286">
    <property type="component" value="Unassembled WGS sequence"/>
</dbReference>
<evidence type="ECO:0000313" key="2">
    <source>
        <dbReference type="EMBL" id="KAI9634917.1"/>
    </source>
</evidence>
<comment type="caution">
    <text evidence="2">The sequence shown here is derived from an EMBL/GenBank/DDBJ whole genome shotgun (WGS) entry which is preliminary data.</text>
</comment>
<accession>A0AA38LRV7</accession>
<evidence type="ECO:0000256" key="1">
    <source>
        <dbReference type="SAM" id="MobiDB-lite"/>
    </source>
</evidence>
<feature type="region of interest" description="Disordered" evidence="1">
    <location>
        <begin position="212"/>
        <end position="267"/>
    </location>
</feature>
<feature type="region of interest" description="Disordered" evidence="1">
    <location>
        <begin position="301"/>
        <end position="370"/>
    </location>
</feature>
<keyword evidence="3" id="KW-1185">Reference proteome</keyword>
<protein>
    <submittedName>
        <fullName evidence="2">Uncharacterized protein</fullName>
    </submittedName>
</protein>
<feature type="region of interest" description="Disordered" evidence="1">
    <location>
        <begin position="131"/>
        <end position="167"/>
    </location>
</feature>
<dbReference type="RefSeq" id="XP_052944694.1">
    <property type="nucleotide sequence ID" value="XM_053085652.1"/>
</dbReference>
<feature type="compositionally biased region" description="Basic and acidic residues" evidence="1">
    <location>
        <begin position="333"/>
        <end position="345"/>
    </location>
</feature>
<feature type="compositionally biased region" description="Polar residues" evidence="1">
    <location>
        <begin position="131"/>
        <end position="160"/>
    </location>
</feature>